<protein>
    <submittedName>
        <fullName evidence="2">Uncharacterized protein</fullName>
    </submittedName>
</protein>
<dbReference type="Proteomes" id="UP000703269">
    <property type="component" value="Unassembled WGS sequence"/>
</dbReference>
<keyword evidence="3" id="KW-1185">Reference proteome</keyword>
<name>A0A9P3LI65_9APHY</name>
<feature type="region of interest" description="Disordered" evidence="1">
    <location>
        <begin position="80"/>
        <end position="113"/>
    </location>
</feature>
<evidence type="ECO:0000313" key="3">
    <source>
        <dbReference type="Proteomes" id="UP000703269"/>
    </source>
</evidence>
<evidence type="ECO:0000256" key="1">
    <source>
        <dbReference type="SAM" id="MobiDB-lite"/>
    </source>
</evidence>
<dbReference type="AlphaFoldDB" id="A0A9P3LI65"/>
<proteinExistence type="predicted"/>
<feature type="region of interest" description="Disordered" evidence="1">
    <location>
        <begin position="126"/>
        <end position="145"/>
    </location>
</feature>
<evidence type="ECO:0000313" key="2">
    <source>
        <dbReference type="EMBL" id="GJE95788.1"/>
    </source>
</evidence>
<accession>A0A9P3LI65</accession>
<feature type="compositionally biased region" description="Basic and acidic residues" evidence="1">
    <location>
        <begin position="88"/>
        <end position="97"/>
    </location>
</feature>
<reference evidence="2 3" key="1">
    <citation type="submission" date="2021-08" db="EMBL/GenBank/DDBJ databases">
        <title>Draft Genome Sequence of Phanerochaete sordida strain YK-624.</title>
        <authorList>
            <person name="Mori T."/>
            <person name="Dohra H."/>
            <person name="Suzuki T."/>
            <person name="Kawagishi H."/>
            <person name="Hirai H."/>
        </authorList>
    </citation>
    <scope>NUCLEOTIDE SEQUENCE [LARGE SCALE GENOMIC DNA]</scope>
    <source>
        <strain evidence="2 3">YK-624</strain>
    </source>
</reference>
<organism evidence="2 3">
    <name type="scientific">Phanerochaete sordida</name>
    <dbReference type="NCBI Taxonomy" id="48140"/>
    <lineage>
        <taxon>Eukaryota</taxon>
        <taxon>Fungi</taxon>
        <taxon>Dikarya</taxon>
        <taxon>Basidiomycota</taxon>
        <taxon>Agaricomycotina</taxon>
        <taxon>Agaricomycetes</taxon>
        <taxon>Polyporales</taxon>
        <taxon>Phanerochaetaceae</taxon>
        <taxon>Phanerochaete</taxon>
    </lineage>
</organism>
<gene>
    <name evidence="2" type="ORF">PsYK624_119760</name>
</gene>
<comment type="caution">
    <text evidence="2">The sequence shown here is derived from an EMBL/GenBank/DDBJ whole genome shotgun (WGS) entry which is preliminary data.</text>
</comment>
<dbReference type="EMBL" id="BPQB01000052">
    <property type="protein sequence ID" value="GJE95788.1"/>
    <property type="molecule type" value="Genomic_DNA"/>
</dbReference>
<sequence length="145" mass="16386">MASAKFGRRSRRWRGDAHAPHTAMRLVRRGHCHDGRSLRVQVHVRRVAEGAIQHGRTRAGRVQSSGLRGMSSARHSYNLETSCAVSRTPRESTENMRGRSGVWSSTGRTSRQPRKRLPLRLCCGTGAQHDHRSAKRTVVEKYRAH</sequence>